<evidence type="ECO:0000313" key="2">
    <source>
        <dbReference type="EMBL" id="KAF4467231.1"/>
    </source>
</evidence>
<protein>
    <submittedName>
        <fullName evidence="2">Uncharacterized protein</fullName>
    </submittedName>
</protein>
<accession>A0A8H4LE00</accession>
<feature type="compositionally biased region" description="Basic and acidic residues" evidence="1">
    <location>
        <begin position="13"/>
        <end position="22"/>
    </location>
</feature>
<gene>
    <name evidence="2" type="ORF">FALBO_5889</name>
</gene>
<keyword evidence="3" id="KW-1185">Reference proteome</keyword>
<dbReference type="EMBL" id="JAADYS010000772">
    <property type="protein sequence ID" value="KAF4467231.1"/>
    <property type="molecule type" value="Genomic_DNA"/>
</dbReference>
<name>A0A8H4LE00_9HYPO</name>
<dbReference type="Proteomes" id="UP000554235">
    <property type="component" value="Unassembled WGS sequence"/>
</dbReference>
<organism evidence="2 3">
    <name type="scientific">Fusarium albosuccineum</name>
    <dbReference type="NCBI Taxonomy" id="1237068"/>
    <lineage>
        <taxon>Eukaryota</taxon>
        <taxon>Fungi</taxon>
        <taxon>Dikarya</taxon>
        <taxon>Ascomycota</taxon>
        <taxon>Pezizomycotina</taxon>
        <taxon>Sordariomycetes</taxon>
        <taxon>Hypocreomycetidae</taxon>
        <taxon>Hypocreales</taxon>
        <taxon>Nectriaceae</taxon>
        <taxon>Fusarium</taxon>
        <taxon>Fusarium decemcellulare species complex</taxon>
    </lineage>
</organism>
<dbReference type="AlphaFoldDB" id="A0A8H4LE00"/>
<evidence type="ECO:0000313" key="3">
    <source>
        <dbReference type="Proteomes" id="UP000554235"/>
    </source>
</evidence>
<sequence>MDGMEEAQTSGVPKEDSHHDCKSNAPPDPDPDPGGQSATLPPSVSVESVREGVWATSDESETLTPWMFQLEESNAFLGTRQPCLEGIYIIHSSNSLVQHLSADQGLSISPGLAARLVC</sequence>
<proteinExistence type="predicted"/>
<feature type="compositionally biased region" description="Polar residues" evidence="1">
    <location>
        <begin position="36"/>
        <end position="46"/>
    </location>
</feature>
<feature type="region of interest" description="Disordered" evidence="1">
    <location>
        <begin position="1"/>
        <end position="58"/>
    </location>
</feature>
<comment type="caution">
    <text evidence="2">The sequence shown here is derived from an EMBL/GenBank/DDBJ whole genome shotgun (WGS) entry which is preliminary data.</text>
</comment>
<reference evidence="2 3" key="1">
    <citation type="submission" date="2020-01" db="EMBL/GenBank/DDBJ databases">
        <title>Identification and distribution of gene clusters putatively required for synthesis of sphingolipid metabolism inhibitors in phylogenetically diverse species of the filamentous fungus Fusarium.</title>
        <authorList>
            <person name="Kim H.-S."/>
            <person name="Busman M."/>
            <person name="Brown D.W."/>
            <person name="Divon H."/>
            <person name="Uhlig S."/>
            <person name="Proctor R.H."/>
        </authorList>
    </citation>
    <scope>NUCLEOTIDE SEQUENCE [LARGE SCALE GENOMIC DNA]</scope>
    <source>
        <strain evidence="2 3">NRRL 20459</strain>
    </source>
</reference>
<evidence type="ECO:0000256" key="1">
    <source>
        <dbReference type="SAM" id="MobiDB-lite"/>
    </source>
</evidence>